<evidence type="ECO:0000313" key="3">
    <source>
        <dbReference type="Proteomes" id="UP000036958"/>
    </source>
</evidence>
<dbReference type="SUPFAM" id="SSF82866">
    <property type="entry name" value="Multidrug efflux transporter AcrB transmembrane domain"/>
    <property type="match status" value="2"/>
</dbReference>
<dbReference type="Gene3D" id="3.30.70.1430">
    <property type="entry name" value="Multidrug efflux transporter AcrB pore domain"/>
    <property type="match status" value="2"/>
</dbReference>
<comment type="caution">
    <text evidence="2">The sequence shown here is derived from an EMBL/GenBank/DDBJ whole genome shotgun (WGS) entry which is preliminary data.</text>
</comment>
<keyword evidence="1" id="KW-0472">Membrane</keyword>
<dbReference type="PANTHER" id="PTHR32063:SF33">
    <property type="entry name" value="RND SUPERFAMILY EFFLUX PUMP PERMEASE COMPONENT"/>
    <property type="match status" value="1"/>
</dbReference>
<dbReference type="InterPro" id="IPR027463">
    <property type="entry name" value="AcrB_DN_DC_subdom"/>
</dbReference>
<dbReference type="Proteomes" id="UP000036958">
    <property type="component" value="Unassembled WGS sequence"/>
</dbReference>
<dbReference type="GO" id="GO:0042910">
    <property type="term" value="F:xenobiotic transmembrane transporter activity"/>
    <property type="evidence" value="ECO:0007669"/>
    <property type="project" value="TreeGrafter"/>
</dbReference>
<dbReference type="PANTHER" id="PTHR32063">
    <property type="match status" value="1"/>
</dbReference>
<feature type="transmembrane region" description="Helical" evidence="1">
    <location>
        <begin position="523"/>
        <end position="541"/>
    </location>
</feature>
<gene>
    <name evidence="2" type="ORF">NC99_40310</name>
</gene>
<keyword evidence="1" id="KW-1133">Transmembrane helix</keyword>
<feature type="transmembrane region" description="Helical" evidence="1">
    <location>
        <begin position="852"/>
        <end position="872"/>
    </location>
</feature>
<dbReference type="PRINTS" id="PR00702">
    <property type="entry name" value="ACRIFLAVINRP"/>
</dbReference>
<protein>
    <submittedName>
        <fullName evidence="2">Multidrug transporter</fullName>
    </submittedName>
</protein>
<name>A0A0L8V4N3_9BACT</name>
<dbReference type="PATRIC" id="fig|1409788.3.peg.4118"/>
<sequence>MARNSIAANLLMMILIGGGIYTMIYIQKEVFPQFQLDIVEVSVVYPGAAPAEVEMGILMPVEEAIRGVEGIEEITSTAREGSGTVVIELVTGTERMKAFQDIDQAVNRIRTFPDDIEEPEVVLQSQQQDVMEIGLYGDADVWTLRELAEQLRERLLTEEGITQVEIGNVPDFMTHVEIPRHKLREYNLTLGEVADILVRSSEDIPAGAVETATGEILLRMKERKQWAEEFGKIEIISSENGAVVTLADLAEITDGFEESGFHGQFNQQHSVEIEIFRVGDQSPLEIASAVDAVLQEFEQSLPPGVRLRVDSNRAEDYGERLTLLTENGILAIVIVLLILSLFLEIKLAFWVMMGMAISFIGGILFLPIVGVSINMISMFGFLVALGIVVDDAIVVGENVHEKRQQGMGNMQAAIAGTKDIARPVVFSILTNIIAFIPLLFIPGTTGKFWWPLPAVVIIVLAVSLFEALFILPAHLGHSKQKSKKTSNTTRYIERGKQKFARGFDRFIDRRYRPFLELCLRHRYITLSAALALLLMVGGYGSSDHMGMIMMPEVSADEIEAGVRLPVGTTPEQAAKVANEITQSTQKMFDEHDLYRVAEGIKTNVRGQNFIDVEIVMLPPDERDMGAGEVIALWRDELGDIEGVDQITFEAERGPGGYQQDISVDLSHSDIEVLEKASEAFFDRVAAFDNTRDISDNYDKGKMQYDFKLLPEGRSLGLTPSDVGQQVRDAFYGALAMRLLRETNEVEVRVKLPLEERKDIYHLEDLIIRTPDGTEVPLYDVVELIQGEAFTSINRRDGRRIVNVGMDVEPSNATSRVLEAIKSETLPQLRADFPGITWSFEGSQAEMRESTQALWGGFSLAMLIIYALLAIAFTNYIQPLIVMIAIPFGIVGAVIGHILLGYDLSLISLMGVIALSGVVVNDSLIMIDYANRKRKDHSAFDAVHEAGLRRFRPIMLTTFTTFGGLTPIILESSRQATFLIPMAISLGFGIIFATSIILILVPCLYMILEDVVVWFKEKREAVSAQLSD</sequence>
<feature type="transmembrane region" description="Helical" evidence="1">
    <location>
        <begin position="321"/>
        <end position="342"/>
    </location>
</feature>
<accession>A0A0L8V4N3</accession>
<feature type="transmembrane region" description="Helical" evidence="1">
    <location>
        <begin position="349"/>
        <end position="369"/>
    </location>
</feature>
<dbReference type="SUPFAM" id="SSF82693">
    <property type="entry name" value="Multidrug efflux transporter AcrB pore domain, PN1, PN2, PC1 and PC2 subdomains"/>
    <property type="match status" value="3"/>
</dbReference>
<dbReference type="EMBL" id="LGIA01000198">
    <property type="protein sequence ID" value="KOH43142.1"/>
    <property type="molecule type" value="Genomic_DNA"/>
</dbReference>
<proteinExistence type="predicted"/>
<dbReference type="Pfam" id="PF00873">
    <property type="entry name" value="ACR_tran"/>
    <property type="match status" value="1"/>
</dbReference>
<dbReference type="Gene3D" id="3.30.2090.10">
    <property type="entry name" value="Multidrug efflux transporter AcrB TolC docking domain, DN and DC subdomains"/>
    <property type="match status" value="2"/>
</dbReference>
<evidence type="ECO:0000256" key="1">
    <source>
        <dbReference type="SAM" id="Phobius"/>
    </source>
</evidence>
<dbReference type="SUPFAM" id="SSF82714">
    <property type="entry name" value="Multidrug efflux transporter AcrB TolC docking domain, DN and DC subdomains"/>
    <property type="match status" value="2"/>
</dbReference>
<dbReference type="Gene3D" id="3.30.70.1320">
    <property type="entry name" value="Multidrug efflux transporter AcrB pore domain like"/>
    <property type="match status" value="1"/>
</dbReference>
<organism evidence="2 3">
    <name type="scientific">Sunxiuqinia dokdonensis</name>
    <dbReference type="NCBI Taxonomy" id="1409788"/>
    <lineage>
        <taxon>Bacteria</taxon>
        <taxon>Pseudomonadati</taxon>
        <taxon>Bacteroidota</taxon>
        <taxon>Bacteroidia</taxon>
        <taxon>Marinilabiliales</taxon>
        <taxon>Prolixibacteraceae</taxon>
        <taxon>Sunxiuqinia</taxon>
    </lineage>
</organism>
<feature type="transmembrane region" description="Helical" evidence="1">
    <location>
        <begin position="375"/>
        <end position="399"/>
    </location>
</feature>
<dbReference type="Gene3D" id="1.20.1640.10">
    <property type="entry name" value="Multidrug efflux transporter AcrB transmembrane domain"/>
    <property type="match status" value="2"/>
</dbReference>
<keyword evidence="3" id="KW-1185">Reference proteome</keyword>
<reference evidence="3" key="1">
    <citation type="submission" date="2015-07" db="EMBL/GenBank/DDBJ databases">
        <title>Genome sequencing of Sunxiuqinia dokdonensis strain SK.</title>
        <authorList>
            <person name="Ahn S."/>
            <person name="Kim B.-C."/>
        </authorList>
    </citation>
    <scope>NUCLEOTIDE SEQUENCE [LARGE SCALE GENOMIC DNA]</scope>
    <source>
        <strain evidence="3">SK</strain>
    </source>
</reference>
<dbReference type="GO" id="GO:0005886">
    <property type="term" value="C:plasma membrane"/>
    <property type="evidence" value="ECO:0007669"/>
    <property type="project" value="TreeGrafter"/>
</dbReference>
<feature type="transmembrane region" description="Helical" evidence="1">
    <location>
        <begin position="879"/>
        <end position="899"/>
    </location>
</feature>
<dbReference type="STRING" id="1409788.NC99_40310"/>
<feature type="transmembrane region" description="Helical" evidence="1">
    <location>
        <begin position="448"/>
        <end position="471"/>
    </location>
</feature>
<dbReference type="AlphaFoldDB" id="A0A0L8V4N3"/>
<keyword evidence="1" id="KW-0812">Transmembrane</keyword>
<dbReference type="InterPro" id="IPR001036">
    <property type="entry name" value="Acrflvin-R"/>
</dbReference>
<evidence type="ECO:0000313" key="2">
    <source>
        <dbReference type="EMBL" id="KOH43142.1"/>
    </source>
</evidence>
<dbReference type="Gene3D" id="3.30.70.1440">
    <property type="entry name" value="Multidrug efflux transporter AcrB pore domain"/>
    <property type="match status" value="1"/>
</dbReference>
<feature type="transmembrane region" description="Helical" evidence="1">
    <location>
        <begin position="905"/>
        <end position="929"/>
    </location>
</feature>
<feature type="transmembrane region" description="Helical" evidence="1">
    <location>
        <begin position="7"/>
        <end position="26"/>
    </location>
</feature>
<feature type="transmembrane region" description="Helical" evidence="1">
    <location>
        <begin position="420"/>
        <end position="442"/>
    </location>
</feature>
<feature type="transmembrane region" description="Helical" evidence="1">
    <location>
        <begin position="981"/>
        <end position="1007"/>
    </location>
</feature>